<dbReference type="InterPro" id="IPR001107">
    <property type="entry name" value="Band_7"/>
</dbReference>
<dbReference type="EMBL" id="BART01015720">
    <property type="protein sequence ID" value="GAG88006.1"/>
    <property type="molecule type" value="Genomic_DNA"/>
</dbReference>
<feature type="domain" description="Band 7" evidence="1">
    <location>
        <begin position="3"/>
        <end position="112"/>
    </location>
</feature>
<dbReference type="AlphaFoldDB" id="X1CV21"/>
<name>X1CV21_9ZZZZ</name>
<dbReference type="SUPFAM" id="SSF117892">
    <property type="entry name" value="Band 7/SPFH domain"/>
    <property type="match status" value="1"/>
</dbReference>
<accession>X1CV21</accession>
<protein>
    <recommendedName>
        <fullName evidence="1">Band 7 domain-containing protein</fullName>
    </recommendedName>
</protein>
<reference evidence="2" key="1">
    <citation type="journal article" date="2014" name="Front. Microbiol.">
        <title>High frequency of phylogenetically diverse reductive dehalogenase-homologous genes in deep subseafloor sedimentary metagenomes.</title>
        <authorList>
            <person name="Kawai M."/>
            <person name="Futagami T."/>
            <person name="Toyoda A."/>
            <person name="Takaki Y."/>
            <person name="Nishi S."/>
            <person name="Hori S."/>
            <person name="Arai W."/>
            <person name="Tsubouchi T."/>
            <person name="Morono Y."/>
            <person name="Uchiyama I."/>
            <person name="Ito T."/>
            <person name="Fujiyama A."/>
            <person name="Inagaki F."/>
            <person name="Takami H."/>
        </authorList>
    </citation>
    <scope>NUCLEOTIDE SEQUENCE</scope>
    <source>
        <strain evidence="2">Expedition CK06-06</strain>
    </source>
</reference>
<dbReference type="Pfam" id="PF01145">
    <property type="entry name" value="Band_7"/>
    <property type="match status" value="1"/>
</dbReference>
<proteinExistence type="predicted"/>
<evidence type="ECO:0000259" key="1">
    <source>
        <dbReference type="Pfam" id="PF01145"/>
    </source>
</evidence>
<sequence length="130" mass="14677">MIKITVTPQVVDLRAQSVMTKDRIDMCFGGAIMYRIRDVRNAMLKVQDYDKSLQVLALGIISRYIDQVDSDLLVIEAVEETILKGIKEHARGWGVEIMRVYVTDFGTAKNIRILSDQPMNVITGVDDEST</sequence>
<gene>
    <name evidence="2" type="ORF">S01H4_30454</name>
</gene>
<dbReference type="InterPro" id="IPR036013">
    <property type="entry name" value="Band_7/SPFH_dom_sf"/>
</dbReference>
<dbReference type="Gene3D" id="3.30.479.30">
    <property type="entry name" value="Band 7 domain"/>
    <property type="match status" value="1"/>
</dbReference>
<evidence type="ECO:0000313" key="2">
    <source>
        <dbReference type="EMBL" id="GAG88006.1"/>
    </source>
</evidence>
<comment type="caution">
    <text evidence="2">The sequence shown here is derived from an EMBL/GenBank/DDBJ whole genome shotgun (WGS) entry which is preliminary data.</text>
</comment>
<organism evidence="2">
    <name type="scientific">marine sediment metagenome</name>
    <dbReference type="NCBI Taxonomy" id="412755"/>
    <lineage>
        <taxon>unclassified sequences</taxon>
        <taxon>metagenomes</taxon>
        <taxon>ecological metagenomes</taxon>
    </lineage>
</organism>